<keyword evidence="4" id="KW-1003">Cell membrane</keyword>
<dbReference type="Pfam" id="PF02518">
    <property type="entry name" value="HATPase_c"/>
    <property type="match status" value="1"/>
</dbReference>
<feature type="transmembrane region" description="Helical" evidence="15">
    <location>
        <begin position="223"/>
        <end position="241"/>
    </location>
</feature>
<sequence length="493" mass="55469">MSGANTEIPSLADERGGRWRRLSRLYPRSLFGRVWCMLVAALLLAELVAGALWYYQYRSRIDAGLESSIRGMTQGVIATVNFMSALPRNYRQLVLAQQRELGGSQFFVSINNRELKQTPLPPSRAGQKIVDIATRELTLHLRDDQAVSVALTRANQLRVFNAGVLMADLPPGWSRFSLPILRPDAPILVLQLQINPQEWLFLAAPLPPPYDALDVPFFTPRQFWFTVFGMLLVLLFTWPLLRRELKPIEALAGAAEALDSRLEVPPLQEAGSAEFVAATRAFNRMQTRLRAYLHNREMLFTAISHDLKTPITRLRLRAEMLDDEVQQRKFEADLKDLELMVKGALQSMKDTDIHENIERIDVMQLLAQMIEAYGERITLQGRVAPIRGRPLAIRRCIGNLIDNGLKYGNHVTLTLDDQVDRITLFIGDDGPGLPERLLEKVFEPYFRVHTDQGGTGLGLAIARSIARSHGGELVLRNDPQGGLMATLVLLRNG</sequence>
<evidence type="ECO:0000256" key="15">
    <source>
        <dbReference type="SAM" id="Phobius"/>
    </source>
</evidence>
<evidence type="ECO:0000256" key="11">
    <source>
        <dbReference type="ARBA" id="ARBA00022840"/>
    </source>
</evidence>
<dbReference type="InterPro" id="IPR003661">
    <property type="entry name" value="HisK_dim/P_dom"/>
</dbReference>
<evidence type="ECO:0000256" key="7">
    <source>
        <dbReference type="ARBA" id="ARBA00022679"/>
    </source>
</evidence>
<evidence type="ECO:0000256" key="6">
    <source>
        <dbReference type="ARBA" id="ARBA00022553"/>
    </source>
</evidence>
<evidence type="ECO:0000259" key="17">
    <source>
        <dbReference type="PROSITE" id="PS50885"/>
    </source>
</evidence>
<dbReference type="PANTHER" id="PTHR44936:SF5">
    <property type="entry name" value="SENSOR HISTIDINE KINASE ENVZ"/>
    <property type="match status" value="1"/>
</dbReference>
<dbReference type="SUPFAM" id="SSF55874">
    <property type="entry name" value="ATPase domain of HSP90 chaperone/DNA topoisomerase II/histidine kinase"/>
    <property type="match status" value="1"/>
</dbReference>
<gene>
    <name evidence="18" type="ORF">JMJ54_00730</name>
</gene>
<protein>
    <recommendedName>
        <fullName evidence="3">histidine kinase</fullName>
        <ecNumber evidence="3">2.7.13.3</ecNumber>
    </recommendedName>
</protein>
<dbReference type="Pfam" id="PF00512">
    <property type="entry name" value="HisKA"/>
    <property type="match status" value="1"/>
</dbReference>
<dbReference type="Gene3D" id="6.10.340.10">
    <property type="match status" value="1"/>
</dbReference>
<dbReference type="PROSITE" id="PS50109">
    <property type="entry name" value="HIS_KIN"/>
    <property type="match status" value="1"/>
</dbReference>
<evidence type="ECO:0000313" key="19">
    <source>
        <dbReference type="Proteomes" id="UP000809431"/>
    </source>
</evidence>
<dbReference type="Gene3D" id="3.30.565.10">
    <property type="entry name" value="Histidine kinase-like ATPase, C-terminal domain"/>
    <property type="match status" value="1"/>
</dbReference>
<dbReference type="SUPFAM" id="SSF47384">
    <property type="entry name" value="Homodimeric domain of signal transducing histidine kinase"/>
    <property type="match status" value="1"/>
</dbReference>
<evidence type="ECO:0000256" key="13">
    <source>
        <dbReference type="ARBA" id="ARBA00023012"/>
    </source>
</evidence>
<dbReference type="EC" id="2.7.13.3" evidence="3"/>
<keyword evidence="5" id="KW-0997">Cell inner membrane</keyword>
<comment type="catalytic activity">
    <reaction evidence="1">
        <text>ATP + protein L-histidine = ADP + protein N-phospho-L-histidine.</text>
        <dbReference type="EC" id="2.7.13.3"/>
    </reaction>
</comment>
<dbReference type="PANTHER" id="PTHR44936">
    <property type="entry name" value="SENSOR PROTEIN CREC"/>
    <property type="match status" value="1"/>
</dbReference>
<keyword evidence="9" id="KW-0547">Nucleotide-binding</keyword>
<organism evidence="18 19">
    <name type="scientific">Jeongeupia naejangsanensis</name>
    <dbReference type="NCBI Taxonomy" id="613195"/>
    <lineage>
        <taxon>Bacteria</taxon>
        <taxon>Pseudomonadati</taxon>
        <taxon>Pseudomonadota</taxon>
        <taxon>Betaproteobacteria</taxon>
        <taxon>Neisseriales</taxon>
        <taxon>Chitinibacteraceae</taxon>
        <taxon>Jeongeupia</taxon>
    </lineage>
</organism>
<dbReference type="SMART" id="SM00387">
    <property type="entry name" value="HATPase_c"/>
    <property type="match status" value="1"/>
</dbReference>
<dbReference type="RefSeq" id="WP_203536038.1">
    <property type="nucleotide sequence ID" value="NZ_JAESND010000001.1"/>
</dbReference>
<dbReference type="SMART" id="SM00304">
    <property type="entry name" value="HAMP"/>
    <property type="match status" value="1"/>
</dbReference>
<evidence type="ECO:0000256" key="8">
    <source>
        <dbReference type="ARBA" id="ARBA00022692"/>
    </source>
</evidence>
<evidence type="ECO:0000256" key="10">
    <source>
        <dbReference type="ARBA" id="ARBA00022777"/>
    </source>
</evidence>
<dbReference type="InterPro" id="IPR050980">
    <property type="entry name" value="2C_sensor_his_kinase"/>
</dbReference>
<dbReference type="InterPro" id="IPR036097">
    <property type="entry name" value="HisK_dim/P_sf"/>
</dbReference>
<keyword evidence="12 15" id="KW-1133">Transmembrane helix</keyword>
<evidence type="ECO:0000256" key="3">
    <source>
        <dbReference type="ARBA" id="ARBA00012438"/>
    </source>
</evidence>
<evidence type="ECO:0000256" key="12">
    <source>
        <dbReference type="ARBA" id="ARBA00022989"/>
    </source>
</evidence>
<accession>A0ABS2BFE9</accession>
<keyword evidence="14 15" id="KW-0472">Membrane</keyword>
<dbReference type="Pfam" id="PF00672">
    <property type="entry name" value="HAMP"/>
    <property type="match status" value="1"/>
</dbReference>
<evidence type="ECO:0000256" key="2">
    <source>
        <dbReference type="ARBA" id="ARBA00004429"/>
    </source>
</evidence>
<dbReference type="Proteomes" id="UP000809431">
    <property type="component" value="Unassembled WGS sequence"/>
</dbReference>
<evidence type="ECO:0000256" key="4">
    <source>
        <dbReference type="ARBA" id="ARBA00022475"/>
    </source>
</evidence>
<dbReference type="PRINTS" id="PR00344">
    <property type="entry name" value="BCTRLSENSOR"/>
</dbReference>
<comment type="caution">
    <text evidence="18">The sequence shown here is derived from an EMBL/GenBank/DDBJ whole genome shotgun (WGS) entry which is preliminary data.</text>
</comment>
<keyword evidence="13" id="KW-0902">Two-component regulatory system</keyword>
<keyword evidence="11" id="KW-0067">ATP-binding</keyword>
<evidence type="ECO:0000256" key="14">
    <source>
        <dbReference type="ARBA" id="ARBA00023136"/>
    </source>
</evidence>
<dbReference type="InterPro" id="IPR005467">
    <property type="entry name" value="His_kinase_dom"/>
</dbReference>
<dbReference type="EMBL" id="JAESND010000001">
    <property type="protein sequence ID" value="MBM3114337.1"/>
    <property type="molecule type" value="Genomic_DNA"/>
</dbReference>
<dbReference type="InterPro" id="IPR004358">
    <property type="entry name" value="Sig_transdc_His_kin-like_C"/>
</dbReference>
<dbReference type="PROSITE" id="PS50885">
    <property type="entry name" value="HAMP"/>
    <property type="match status" value="1"/>
</dbReference>
<keyword evidence="10" id="KW-0418">Kinase</keyword>
<feature type="domain" description="Histidine kinase" evidence="16">
    <location>
        <begin position="302"/>
        <end position="493"/>
    </location>
</feature>
<keyword evidence="6" id="KW-0597">Phosphoprotein</keyword>
<evidence type="ECO:0000256" key="5">
    <source>
        <dbReference type="ARBA" id="ARBA00022519"/>
    </source>
</evidence>
<keyword evidence="8 15" id="KW-0812">Transmembrane</keyword>
<proteinExistence type="predicted"/>
<evidence type="ECO:0000256" key="1">
    <source>
        <dbReference type="ARBA" id="ARBA00000085"/>
    </source>
</evidence>
<dbReference type="CDD" id="cd00082">
    <property type="entry name" value="HisKA"/>
    <property type="match status" value="1"/>
</dbReference>
<keyword evidence="7" id="KW-0808">Transferase</keyword>
<reference evidence="18 19" key="1">
    <citation type="submission" date="2021-01" db="EMBL/GenBank/DDBJ databases">
        <title>Draft Genome Sequence and Polyhydroxyalkanoate Biosynthetic Potential of Jeongeupia naejangsanensis Type Strain DSM 24253.</title>
        <authorList>
            <person name="Turrini P."/>
            <person name="Artuso I."/>
            <person name="Lugli G.A."/>
            <person name="Frangipani E."/>
            <person name="Ventura M."/>
            <person name="Visca P."/>
        </authorList>
    </citation>
    <scope>NUCLEOTIDE SEQUENCE [LARGE SCALE GENOMIC DNA]</scope>
    <source>
        <strain evidence="18 19">DSM 24253</strain>
    </source>
</reference>
<dbReference type="InterPro" id="IPR003594">
    <property type="entry name" value="HATPase_dom"/>
</dbReference>
<name>A0ABS2BFE9_9NEIS</name>
<feature type="domain" description="HAMP" evidence="17">
    <location>
        <begin position="242"/>
        <end position="294"/>
    </location>
</feature>
<dbReference type="InterPro" id="IPR003660">
    <property type="entry name" value="HAMP_dom"/>
</dbReference>
<keyword evidence="19" id="KW-1185">Reference proteome</keyword>
<comment type="subcellular location">
    <subcellularLocation>
        <location evidence="2">Cell inner membrane</location>
        <topology evidence="2">Multi-pass membrane protein</topology>
    </subcellularLocation>
</comment>
<evidence type="ECO:0000259" key="16">
    <source>
        <dbReference type="PROSITE" id="PS50109"/>
    </source>
</evidence>
<evidence type="ECO:0000256" key="9">
    <source>
        <dbReference type="ARBA" id="ARBA00022741"/>
    </source>
</evidence>
<dbReference type="CDD" id="cd00075">
    <property type="entry name" value="HATPase"/>
    <property type="match status" value="1"/>
</dbReference>
<evidence type="ECO:0000313" key="18">
    <source>
        <dbReference type="EMBL" id="MBM3114337.1"/>
    </source>
</evidence>
<dbReference type="InterPro" id="IPR036890">
    <property type="entry name" value="HATPase_C_sf"/>
</dbReference>
<feature type="transmembrane region" description="Helical" evidence="15">
    <location>
        <begin position="30"/>
        <end position="55"/>
    </location>
</feature>